<dbReference type="InterPro" id="IPR036390">
    <property type="entry name" value="WH_DNA-bd_sf"/>
</dbReference>
<proteinExistence type="predicted"/>
<evidence type="ECO:0000313" key="3">
    <source>
        <dbReference type="EMBL" id="RQX13810.1"/>
    </source>
</evidence>
<dbReference type="SUPFAM" id="SSF46785">
    <property type="entry name" value="Winged helix' DNA-binding domain"/>
    <property type="match status" value="1"/>
</dbReference>
<dbReference type="EMBL" id="QDGB01000317">
    <property type="protein sequence ID" value="RQX13810.1"/>
    <property type="molecule type" value="Genomic_DNA"/>
</dbReference>
<name>A0A3N9XLL5_9ACTN</name>
<dbReference type="AlphaFoldDB" id="A0A3N9XLL5"/>
<reference evidence="3 4" key="1">
    <citation type="submission" date="2018-04" db="EMBL/GenBank/DDBJ databases">
        <title>Micromonosporas from Atacama Desert.</title>
        <authorList>
            <person name="Carro L."/>
            <person name="Klenk H.-P."/>
            <person name="Goodfellow M."/>
        </authorList>
    </citation>
    <scope>NUCLEOTIDE SEQUENCE [LARGE SCALE GENOMIC DNA]</scope>
    <source>
        <strain evidence="3 4">LB19</strain>
    </source>
</reference>
<comment type="caution">
    <text evidence="3">The sequence shown here is derived from an EMBL/GenBank/DDBJ whole genome shotgun (WGS) entry which is preliminary data.</text>
</comment>
<dbReference type="PANTHER" id="PTHR33169:SF13">
    <property type="entry name" value="PADR-FAMILY TRANSCRIPTIONAL REGULATOR"/>
    <property type="match status" value="1"/>
</dbReference>
<feature type="domain" description="Transcription regulator PadR N-terminal" evidence="2">
    <location>
        <begin position="14"/>
        <end position="87"/>
    </location>
</feature>
<organism evidence="3 4">
    <name type="scientific">Micromonospora ureilytica</name>
    <dbReference type="NCBI Taxonomy" id="709868"/>
    <lineage>
        <taxon>Bacteria</taxon>
        <taxon>Bacillati</taxon>
        <taxon>Actinomycetota</taxon>
        <taxon>Actinomycetes</taxon>
        <taxon>Micromonosporales</taxon>
        <taxon>Micromonosporaceae</taxon>
        <taxon>Micromonospora</taxon>
    </lineage>
</organism>
<evidence type="ECO:0000256" key="1">
    <source>
        <dbReference type="SAM" id="MobiDB-lite"/>
    </source>
</evidence>
<evidence type="ECO:0000259" key="2">
    <source>
        <dbReference type="Pfam" id="PF03551"/>
    </source>
</evidence>
<dbReference type="Gene3D" id="1.10.10.10">
    <property type="entry name" value="Winged helix-like DNA-binding domain superfamily/Winged helix DNA-binding domain"/>
    <property type="match status" value="1"/>
</dbReference>
<dbReference type="PANTHER" id="PTHR33169">
    <property type="entry name" value="PADR-FAMILY TRANSCRIPTIONAL REGULATOR"/>
    <property type="match status" value="1"/>
</dbReference>
<feature type="region of interest" description="Disordered" evidence="1">
    <location>
        <begin position="102"/>
        <end position="140"/>
    </location>
</feature>
<dbReference type="OrthoDB" id="122286at2"/>
<sequence>MATPTPLREPTFLILTALAREPMHGYGIISDVAALSGGRLALRPGTLYGALDRLTDERLVERDHEEVVEGRLRRYYRLTEAGRSVLTAETERLRRNVEAASERLRARPAGTSTAGGFARGPLNLPGTAAHPTLRPTGGLA</sequence>
<accession>A0A3N9XLL5</accession>
<protein>
    <submittedName>
        <fullName evidence="3">PadR family transcriptional regulator</fullName>
    </submittedName>
</protein>
<dbReference type="Pfam" id="PF03551">
    <property type="entry name" value="PadR"/>
    <property type="match status" value="1"/>
</dbReference>
<dbReference type="InterPro" id="IPR005149">
    <property type="entry name" value="Tscrpt_reg_PadR_N"/>
</dbReference>
<dbReference type="RefSeq" id="WP_124821718.1">
    <property type="nucleotide sequence ID" value="NZ_QDGB01000317.1"/>
</dbReference>
<dbReference type="InterPro" id="IPR052509">
    <property type="entry name" value="Metal_resp_DNA-bind_regulator"/>
</dbReference>
<dbReference type="Proteomes" id="UP000278981">
    <property type="component" value="Unassembled WGS sequence"/>
</dbReference>
<evidence type="ECO:0000313" key="4">
    <source>
        <dbReference type="Proteomes" id="UP000278981"/>
    </source>
</evidence>
<gene>
    <name evidence="3" type="ORF">DDE19_24930</name>
</gene>
<dbReference type="InterPro" id="IPR036388">
    <property type="entry name" value="WH-like_DNA-bd_sf"/>
</dbReference>